<evidence type="ECO:0000313" key="1">
    <source>
        <dbReference type="EMBL" id="CAB4150218.1"/>
    </source>
</evidence>
<organism evidence="1">
    <name type="scientific">uncultured Caudovirales phage</name>
    <dbReference type="NCBI Taxonomy" id="2100421"/>
    <lineage>
        <taxon>Viruses</taxon>
        <taxon>Duplodnaviria</taxon>
        <taxon>Heunggongvirae</taxon>
        <taxon>Uroviricota</taxon>
        <taxon>Caudoviricetes</taxon>
        <taxon>Peduoviridae</taxon>
        <taxon>Maltschvirus</taxon>
        <taxon>Maltschvirus maltsch</taxon>
    </lineage>
</organism>
<dbReference type="EMBL" id="LR796539">
    <property type="protein sequence ID" value="CAB4150218.1"/>
    <property type="molecule type" value="Genomic_DNA"/>
</dbReference>
<sequence>MRQPVRVILNHEEMRTACFGGVERNLDATANHQRPNQPNRKYHEQNWFQTNIFGALGEFAVAKLLGVEWQWQKESSGFDVLNYQVRSTENPDTTIKVRRRDNPDHNFIFCKVRENRVLIEGWITGREVIEYNEEIFPDCFTIKDYRLYPLTDLPEFPQTLPKGCEMYKAPVKRLGTIR</sequence>
<reference evidence="1" key="1">
    <citation type="submission" date="2020-04" db="EMBL/GenBank/DDBJ databases">
        <authorList>
            <person name="Chiriac C."/>
            <person name="Salcher M."/>
            <person name="Ghai R."/>
            <person name="Kavagutti S V."/>
        </authorList>
    </citation>
    <scope>NUCLEOTIDE SEQUENCE</scope>
</reference>
<name>A0A6J5MTZ2_9CAUD</name>
<proteinExistence type="predicted"/>
<gene>
    <name evidence="1" type="ORF">UFOVP564_9</name>
</gene>
<protein>
    <submittedName>
        <fullName evidence="1">Uncharacterized protein</fullName>
    </submittedName>
</protein>
<accession>A0A6J5MTZ2</accession>